<reference evidence="2 3" key="1">
    <citation type="journal article" date="2014" name="Nature">
        <title>An environmental bacterial taxon with a large and distinct metabolic repertoire.</title>
        <authorList>
            <person name="Wilson M.C."/>
            <person name="Mori T."/>
            <person name="Ruckert C."/>
            <person name="Uria A.R."/>
            <person name="Helf M.J."/>
            <person name="Takada K."/>
            <person name="Gernert C."/>
            <person name="Steffens U.A."/>
            <person name="Heycke N."/>
            <person name="Schmitt S."/>
            <person name="Rinke C."/>
            <person name="Helfrich E.J."/>
            <person name="Brachmann A.O."/>
            <person name="Gurgui C."/>
            <person name="Wakimoto T."/>
            <person name="Kracht M."/>
            <person name="Crusemann M."/>
            <person name="Hentschel U."/>
            <person name="Abe I."/>
            <person name="Matsunaga S."/>
            <person name="Kalinowski J."/>
            <person name="Takeyama H."/>
            <person name="Piel J."/>
        </authorList>
    </citation>
    <scope>NUCLEOTIDE SEQUENCE [LARGE SCALE GENOMIC DNA]</scope>
    <source>
        <strain evidence="3">TSY2</strain>
    </source>
</reference>
<dbReference type="EMBL" id="AZHX01001583">
    <property type="protein sequence ID" value="ETX01821.1"/>
    <property type="molecule type" value="Genomic_DNA"/>
</dbReference>
<gene>
    <name evidence="2" type="ORF">ETSY2_36580</name>
</gene>
<keyword evidence="3" id="KW-1185">Reference proteome</keyword>
<name>W4LVQ2_9BACT</name>
<feature type="compositionally biased region" description="Basic and acidic residues" evidence="1">
    <location>
        <begin position="41"/>
        <end position="57"/>
    </location>
</feature>
<evidence type="ECO:0000313" key="3">
    <source>
        <dbReference type="Proteomes" id="UP000019140"/>
    </source>
</evidence>
<sequence length="81" mass="9155">MEWEVYGIAYHFHGAGDRLKIRQGSTKGTKGHEGKKKHEEKKRAAKDTEGREEKKEAGGIPGLGGRYAGCQFREVDRRQNL</sequence>
<feature type="region of interest" description="Disordered" evidence="1">
    <location>
        <begin position="20"/>
        <end position="81"/>
    </location>
</feature>
<protein>
    <submittedName>
        <fullName evidence="2">Uncharacterized protein</fullName>
    </submittedName>
</protein>
<dbReference type="HOGENOM" id="CLU_2567480_0_0_7"/>
<comment type="caution">
    <text evidence="2">The sequence shown here is derived from an EMBL/GenBank/DDBJ whole genome shotgun (WGS) entry which is preliminary data.</text>
</comment>
<accession>W4LVQ2</accession>
<organism evidence="2 3">
    <name type="scientific">Candidatus Entotheonella gemina</name>
    <dbReference type="NCBI Taxonomy" id="1429439"/>
    <lineage>
        <taxon>Bacteria</taxon>
        <taxon>Pseudomonadati</taxon>
        <taxon>Nitrospinota/Tectimicrobiota group</taxon>
        <taxon>Candidatus Tectimicrobiota</taxon>
        <taxon>Candidatus Entotheonellia</taxon>
        <taxon>Candidatus Entotheonellales</taxon>
        <taxon>Candidatus Entotheonellaceae</taxon>
        <taxon>Candidatus Entotheonella</taxon>
    </lineage>
</organism>
<proteinExistence type="predicted"/>
<dbReference type="Proteomes" id="UP000019140">
    <property type="component" value="Unassembled WGS sequence"/>
</dbReference>
<dbReference type="AlphaFoldDB" id="W4LVQ2"/>
<evidence type="ECO:0000313" key="2">
    <source>
        <dbReference type="EMBL" id="ETX01821.1"/>
    </source>
</evidence>
<evidence type="ECO:0000256" key="1">
    <source>
        <dbReference type="SAM" id="MobiDB-lite"/>
    </source>
</evidence>